<evidence type="ECO:0000256" key="2">
    <source>
        <dbReference type="SAM" id="MobiDB-lite"/>
    </source>
</evidence>
<feature type="coiled-coil region" evidence="1">
    <location>
        <begin position="89"/>
        <end position="142"/>
    </location>
</feature>
<dbReference type="Pfam" id="PF13411">
    <property type="entry name" value="MerR_1"/>
    <property type="match status" value="1"/>
</dbReference>
<name>A0A917E3N7_9BACL</name>
<evidence type="ECO:0000259" key="3">
    <source>
        <dbReference type="Pfam" id="PF13411"/>
    </source>
</evidence>
<dbReference type="SUPFAM" id="SSF46955">
    <property type="entry name" value="Putative DNA-binding domain"/>
    <property type="match status" value="1"/>
</dbReference>
<dbReference type="GO" id="GO:0006355">
    <property type="term" value="P:regulation of DNA-templated transcription"/>
    <property type="evidence" value="ECO:0007669"/>
    <property type="project" value="InterPro"/>
</dbReference>
<keyword evidence="1" id="KW-0175">Coiled coil</keyword>
<proteinExistence type="predicted"/>
<reference evidence="4" key="2">
    <citation type="submission" date="2020-09" db="EMBL/GenBank/DDBJ databases">
        <authorList>
            <person name="Sun Q."/>
            <person name="Zhou Y."/>
        </authorList>
    </citation>
    <scope>NUCLEOTIDE SEQUENCE</scope>
    <source>
        <strain evidence="4">CGMCC 1.15178</strain>
    </source>
</reference>
<gene>
    <name evidence="4" type="ORF">GCM10010911_66130</name>
</gene>
<feature type="region of interest" description="Disordered" evidence="2">
    <location>
        <begin position="67"/>
        <end position="87"/>
    </location>
</feature>
<dbReference type="Gene3D" id="1.10.1660.10">
    <property type="match status" value="1"/>
</dbReference>
<dbReference type="InterPro" id="IPR000551">
    <property type="entry name" value="MerR-type_HTH_dom"/>
</dbReference>
<comment type="caution">
    <text evidence="4">The sequence shown here is derived from an EMBL/GenBank/DDBJ whole genome shotgun (WGS) entry which is preliminary data.</text>
</comment>
<dbReference type="AlphaFoldDB" id="A0A917E3N7"/>
<evidence type="ECO:0000313" key="4">
    <source>
        <dbReference type="EMBL" id="GGD98093.1"/>
    </source>
</evidence>
<evidence type="ECO:0000256" key="1">
    <source>
        <dbReference type="SAM" id="Coils"/>
    </source>
</evidence>
<protein>
    <recommendedName>
        <fullName evidence="3">HTH merR-type domain-containing protein</fullName>
    </recommendedName>
</protein>
<reference evidence="4" key="1">
    <citation type="journal article" date="2014" name="Int. J. Syst. Evol. Microbiol.">
        <title>Complete genome sequence of Corynebacterium casei LMG S-19264T (=DSM 44701T), isolated from a smear-ripened cheese.</title>
        <authorList>
            <consortium name="US DOE Joint Genome Institute (JGI-PGF)"/>
            <person name="Walter F."/>
            <person name="Albersmeier A."/>
            <person name="Kalinowski J."/>
            <person name="Ruckert C."/>
        </authorList>
    </citation>
    <scope>NUCLEOTIDE SEQUENCE</scope>
    <source>
        <strain evidence="4">CGMCC 1.15178</strain>
    </source>
</reference>
<keyword evidence="5" id="KW-1185">Reference proteome</keyword>
<dbReference type="Proteomes" id="UP000612456">
    <property type="component" value="Unassembled WGS sequence"/>
</dbReference>
<evidence type="ECO:0000313" key="5">
    <source>
        <dbReference type="Proteomes" id="UP000612456"/>
    </source>
</evidence>
<feature type="domain" description="HTH merR-type" evidence="3">
    <location>
        <begin position="5"/>
        <end position="64"/>
    </location>
</feature>
<dbReference type="RefSeq" id="WP_188999482.1">
    <property type="nucleotide sequence ID" value="NZ_BMHP01000009.1"/>
</dbReference>
<organism evidence="4 5">
    <name type="scientific">Paenibacillus nasutitermitis</name>
    <dbReference type="NCBI Taxonomy" id="1652958"/>
    <lineage>
        <taxon>Bacteria</taxon>
        <taxon>Bacillati</taxon>
        <taxon>Bacillota</taxon>
        <taxon>Bacilli</taxon>
        <taxon>Bacillales</taxon>
        <taxon>Paenibacillaceae</taxon>
        <taxon>Paenibacillus</taxon>
    </lineage>
</organism>
<accession>A0A917E3N7</accession>
<dbReference type="GO" id="GO:0003677">
    <property type="term" value="F:DNA binding"/>
    <property type="evidence" value="ECO:0007669"/>
    <property type="project" value="InterPro"/>
</dbReference>
<dbReference type="InterPro" id="IPR009061">
    <property type="entry name" value="DNA-bd_dom_put_sf"/>
</dbReference>
<sequence length="175" mass="20219">MQALKTKEAAVALGVSQTTVKRWVIAFPAFFTKDRLGHYIFSDSDLIRLRYIKERVDLGDSLDRLELSGKEDSDDSSAESCPEESAQQADELINRMKRIEHMLSQKADEVVSMQILQHRKELEALNQVVKQLAESVELLERKLARPPVIEKEIQLPGHHSHRRKRGILRSLFQFW</sequence>
<dbReference type="EMBL" id="BMHP01000009">
    <property type="protein sequence ID" value="GGD98093.1"/>
    <property type="molecule type" value="Genomic_DNA"/>
</dbReference>